<keyword evidence="2" id="KW-1185">Reference proteome</keyword>
<dbReference type="HOGENOM" id="CLU_3256044_0_0_10"/>
<reference evidence="1 2" key="1">
    <citation type="submission" date="2009-09" db="EMBL/GenBank/DDBJ databases">
        <authorList>
            <person name="Weinstock G."/>
            <person name="Sodergren E."/>
            <person name="Clifton S."/>
            <person name="Fulton L."/>
            <person name="Fulton B."/>
            <person name="Courtney L."/>
            <person name="Fronick C."/>
            <person name="Harrison M."/>
            <person name="Strong C."/>
            <person name="Farmer C."/>
            <person name="Delahaunty K."/>
            <person name="Markovic C."/>
            <person name="Hall O."/>
            <person name="Minx P."/>
            <person name="Tomlinson C."/>
            <person name="Mitreva M."/>
            <person name="Nelson J."/>
            <person name="Hou S."/>
            <person name="Wollam A."/>
            <person name="Pepin K.H."/>
            <person name="Johnson M."/>
            <person name="Bhonagiri V."/>
            <person name="Nash W.E."/>
            <person name="Warren W."/>
            <person name="Chinwalla A."/>
            <person name="Mardis E.R."/>
            <person name="Wilson R.K."/>
        </authorList>
    </citation>
    <scope>NUCLEOTIDE SEQUENCE [LARGE SCALE GENOMIC DNA]</scope>
    <source>
        <strain evidence="1 2">F0319</strain>
    </source>
</reference>
<proteinExistence type="predicted"/>
<accession>C9MMM0</accession>
<dbReference type="AlphaFoldDB" id="C9MMM0"/>
<gene>
    <name evidence="1" type="ORF">HMPREF0973_00852</name>
</gene>
<organism evidence="1 2">
    <name type="scientific">Prevotella veroralis F0319</name>
    <dbReference type="NCBI Taxonomy" id="649761"/>
    <lineage>
        <taxon>Bacteria</taxon>
        <taxon>Pseudomonadati</taxon>
        <taxon>Bacteroidota</taxon>
        <taxon>Bacteroidia</taxon>
        <taxon>Bacteroidales</taxon>
        <taxon>Prevotellaceae</taxon>
        <taxon>Prevotella</taxon>
    </lineage>
</organism>
<dbReference type="EMBL" id="ACVA01000018">
    <property type="protein sequence ID" value="EEX19231.1"/>
    <property type="molecule type" value="Genomic_DNA"/>
</dbReference>
<sequence>MKRAFPYNKETPFSIREKRLLIFPIKYSPSLRGAGGSSIYAL</sequence>
<evidence type="ECO:0000313" key="2">
    <source>
        <dbReference type="Proteomes" id="UP000003327"/>
    </source>
</evidence>
<dbReference type="Proteomes" id="UP000003327">
    <property type="component" value="Unassembled WGS sequence"/>
</dbReference>
<comment type="caution">
    <text evidence="1">The sequence shown here is derived from an EMBL/GenBank/DDBJ whole genome shotgun (WGS) entry which is preliminary data.</text>
</comment>
<protein>
    <submittedName>
        <fullName evidence="1">Uncharacterized protein</fullName>
    </submittedName>
</protein>
<name>C9MMM0_9BACT</name>
<evidence type="ECO:0000313" key="1">
    <source>
        <dbReference type="EMBL" id="EEX19231.1"/>
    </source>
</evidence>